<dbReference type="Gene3D" id="1.20.120.1760">
    <property type="match status" value="1"/>
</dbReference>
<comment type="subcellular location">
    <subcellularLocation>
        <location evidence="1">Membrane</location>
    </subcellularLocation>
</comment>
<dbReference type="GO" id="GO:0005794">
    <property type="term" value="C:Golgi apparatus"/>
    <property type="evidence" value="ECO:0007669"/>
    <property type="project" value="TreeGrafter"/>
</dbReference>
<reference evidence="5 6" key="1">
    <citation type="submission" date="2011-02" db="EMBL/GenBank/DDBJ databases">
        <title>The Genome Sequence of Sphaeroforma arctica JP610.</title>
        <authorList>
            <consortium name="The Broad Institute Genome Sequencing Platform"/>
            <person name="Russ C."/>
            <person name="Cuomo C."/>
            <person name="Young S.K."/>
            <person name="Zeng Q."/>
            <person name="Gargeya S."/>
            <person name="Alvarado L."/>
            <person name="Berlin A."/>
            <person name="Chapman S.B."/>
            <person name="Chen Z."/>
            <person name="Freedman E."/>
            <person name="Gellesch M."/>
            <person name="Goldberg J."/>
            <person name="Griggs A."/>
            <person name="Gujja S."/>
            <person name="Heilman E."/>
            <person name="Heiman D."/>
            <person name="Howarth C."/>
            <person name="Mehta T."/>
            <person name="Neiman D."/>
            <person name="Pearson M."/>
            <person name="Roberts A."/>
            <person name="Saif S."/>
            <person name="Shea T."/>
            <person name="Shenoy N."/>
            <person name="Sisk P."/>
            <person name="Stolte C."/>
            <person name="Sykes S."/>
            <person name="White J."/>
            <person name="Yandava C."/>
            <person name="Burger G."/>
            <person name="Gray M.W."/>
            <person name="Holland P.W.H."/>
            <person name="King N."/>
            <person name="Lang F.B.F."/>
            <person name="Roger A.J."/>
            <person name="Ruiz-Trillo I."/>
            <person name="Haas B."/>
            <person name="Nusbaum C."/>
            <person name="Birren B."/>
        </authorList>
    </citation>
    <scope>NUCLEOTIDE SEQUENCE [LARGE SCALE GENOMIC DNA]</scope>
    <source>
        <strain evidence="5 6">JP610</strain>
    </source>
</reference>
<protein>
    <recommendedName>
        <fullName evidence="7">CDP-alcohol phosphatidyltransferase</fullName>
    </recommendedName>
</protein>
<accession>A0A0L0G664</accession>
<dbReference type="Pfam" id="PF01066">
    <property type="entry name" value="CDP-OH_P_transf"/>
    <property type="match status" value="1"/>
</dbReference>
<comment type="similarity">
    <text evidence="2">Belongs to the CDP-alcohol phosphatidyltransferase class-I family.</text>
</comment>
<evidence type="ECO:0000256" key="3">
    <source>
        <dbReference type="ARBA" id="ARBA00023136"/>
    </source>
</evidence>
<feature type="transmembrane region" description="Helical" evidence="4">
    <location>
        <begin position="177"/>
        <end position="196"/>
    </location>
</feature>
<organism evidence="5 6">
    <name type="scientific">Sphaeroforma arctica JP610</name>
    <dbReference type="NCBI Taxonomy" id="667725"/>
    <lineage>
        <taxon>Eukaryota</taxon>
        <taxon>Ichthyosporea</taxon>
        <taxon>Ichthyophonida</taxon>
        <taxon>Sphaeroforma</taxon>
    </lineage>
</organism>
<dbReference type="STRING" id="667725.A0A0L0G664"/>
<feature type="transmembrane region" description="Helical" evidence="4">
    <location>
        <begin position="239"/>
        <end position="258"/>
    </location>
</feature>
<evidence type="ECO:0000256" key="2">
    <source>
        <dbReference type="ARBA" id="ARBA00010441"/>
    </source>
</evidence>
<proteinExistence type="inferred from homology"/>
<dbReference type="OrthoDB" id="196717at2759"/>
<dbReference type="PIRSF" id="PIRSF015665">
    <property type="entry name" value="CHOPT"/>
    <property type="match status" value="1"/>
</dbReference>
<dbReference type="eggNOG" id="KOG2877">
    <property type="taxonomic scope" value="Eukaryota"/>
</dbReference>
<dbReference type="GO" id="GO:0004142">
    <property type="term" value="F:diacylglycerol cholinephosphotransferase activity"/>
    <property type="evidence" value="ECO:0007669"/>
    <property type="project" value="TreeGrafter"/>
</dbReference>
<evidence type="ECO:0000256" key="1">
    <source>
        <dbReference type="ARBA" id="ARBA00004370"/>
    </source>
</evidence>
<dbReference type="PANTHER" id="PTHR10414">
    <property type="entry name" value="ETHANOLAMINEPHOSPHOTRANSFERASE"/>
    <property type="match status" value="1"/>
</dbReference>
<dbReference type="Proteomes" id="UP000054560">
    <property type="component" value="Unassembled WGS sequence"/>
</dbReference>
<evidence type="ECO:0008006" key="7">
    <source>
        <dbReference type="Google" id="ProtNLM"/>
    </source>
</evidence>
<keyword evidence="4" id="KW-1133">Transmembrane helix</keyword>
<keyword evidence="6" id="KW-1185">Reference proteome</keyword>
<gene>
    <name evidence="5" type="ORF">SARC_03431</name>
</gene>
<feature type="transmembrane region" description="Helical" evidence="4">
    <location>
        <begin position="153"/>
        <end position="170"/>
    </location>
</feature>
<feature type="transmembrane region" description="Helical" evidence="4">
    <location>
        <begin position="75"/>
        <end position="98"/>
    </location>
</feature>
<keyword evidence="3 4" id="KW-0472">Membrane</keyword>
<name>A0A0L0G664_9EUKA</name>
<evidence type="ECO:0000313" key="5">
    <source>
        <dbReference type="EMBL" id="KNC84351.1"/>
    </source>
</evidence>
<dbReference type="GeneID" id="25903935"/>
<dbReference type="AlphaFoldDB" id="A0A0L0G664"/>
<dbReference type="InterPro" id="IPR000462">
    <property type="entry name" value="CDP-OH_P_trans"/>
</dbReference>
<dbReference type="RefSeq" id="XP_014158253.1">
    <property type="nucleotide sequence ID" value="XM_014302778.1"/>
</dbReference>
<evidence type="ECO:0000313" key="6">
    <source>
        <dbReference type="Proteomes" id="UP000054560"/>
    </source>
</evidence>
<evidence type="ECO:0000256" key="4">
    <source>
        <dbReference type="SAM" id="Phobius"/>
    </source>
</evidence>
<keyword evidence="4" id="KW-0812">Transmembrane</keyword>
<sequence length="425" mass="46694">MPGITRGPGAIASPSGAGSMVDKLILYTESEATVFTALEIQNLKAHRYQSQDGSYLNKYVMNPYWNTVVSYVPTWVAPNVLTLLGLSSIILSTGVLMYYCPTLSGEAPRWVYFLCAICLHVYQTLDAIDGKQAKRTNTGSVIGELMDHGCDSITTILTLMGTVAAIDLGADFGSFRLIMATLVGFYLAHWNCYVTGGLEFGIVDVTEAQMQMMLVHILTGFFGPDVWKTQVFGTASLRACFMTFGIVFVMVSIMRSLRNVVMHEAPTGSLANDSRYEPAAAILAFVAIVSGLMLSCDLWEERTALFCWCIGIVNSKIVCRLIVSHMAKTRMVSWDKSLACLMLLLASTRMSSTNDHVSLQLASVYVTVQFVGFAWRAIKQLSLEFNIPVLSIPYPNIATLKERGVKDVGMGSKESYFTEASHKNK</sequence>
<dbReference type="GO" id="GO:0005789">
    <property type="term" value="C:endoplasmic reticulum membrane"/>
    <property type="evidence" value="ECO:0007669"/>
    <property type="project" value="TreeGrafter"/>
</dbReference>
<dbReference type="GO" id="GO:0004307">
    <property type="term" value="F:ethanolaminephosphotransferase activity"/>
    <property type="evidence" value="ECO:0007669"/>
    <property type="project" value="TreeGrafter"/>
</dbReference>
<dbReference type="InterPro" id="IPR043130">
    <property type="entry name" value="CDP-OH_PTrfase_TM_dom"/>
</dbReference>
<dbReference type="GO" id="GO:0006646">
    <property type="term" value="P:phosphatidylethanolamine biosynthetic process"/>
    <property type="evidence" value="ECO:0007669"/>
    <property type="project" value="TreeGrafter"/>
</dbReference>
<dbReference type="PANTHER" id="PTHR10414:SF37">
    <property type="entry name" value="BB IN A BOXCAR, ISOFORM C"/>
    <property type="match status" value="1"/>
</dbReference>
<dbReference type="EMBL" id="KQ241770">
    <property type="protein sequence ID" value="KNC84351.1"/>
    <property type="molecule type" value="Genomic_DNA"/>
</dbReference>
<dbReference type="InterPro" id="IPR014472">
    <property type="entry name" value="CHOPT"/>
</dbReference>